<comment type="caution">
    <text evidence="2">The sequence shown here is derived from an EMBL/GenBank/DDBJ whole genome shotgun (WGS) entry which is preliminary data.</text>
</comment>
<dbReference type="RefSeq" id="WP_114641783.1">
    <property type="nucleotide sequence ID" value="NZ_JAACIO010000007.1"/>
</dbReference>
<feature type="domain" description="Bacterial Pleckstrin homology" evidence="1">
    <location>
        <begin position="15"/>
        <end position="122"/>
    </location>
</feature>
<name>A0ABX9KIP6_9FUSO</name>
<organism evidence="2 3">
    <name type="scientific">Psychrilyobacter piezotolerans</name>
    <dbReference type="NCBI Taxonomy" id="2293438"/>
    <lineage>
        <taxon>Bacteria</taxon>
        <taxon>Fusobacteriati</taxon>
        <taxon>Fusobacteriota</taxon>
        <taxon>Fusobacteriia</taxon>
        <taxon>Fusobacteriales</taxon>
        <taxon>Fusobacteriaceae</taxon>
        <taxon>Psychrilyobacter</taxon>
    </lineage>
</organism>
<dbReference type="Proteomes" id="UP000263486">
    <property type="component" value="Unassembled WGS sequence"/>
</dbReference>
<dbReference type="Pfam" id="PF08000">
    <property type="entry name" value="bPH_1"/>
    <property type="match status" value="1"/>
</dbReference>
<reference evidence="2 3" key="1">
    <citation type="submission" date="2018-08" db="EMBL/GenBank/DDBJ databases">
        <title>Draft genome sequence of Psychrilyobacter sp. strain SD5 isolated from Black Sea water.</title>
        <authorList>
            <person name="Yadav S."/>
            <person name="Villanueva L."/>
            <person name="Damste J.S.S."/>
        </authorList>
    </citation>
    <scope>NUCLEOTIDE SEQUENCE [LARGE SCALE GENOMIC DNA]</scope>
    <source>
        <strain evidence="2 3">SD5</strain>
    </source>
</reference>
<keyword evidence="3" id="KW-1185">Reference proteome</keyword>
<dbReference type="Gene3D" id="2.30.29.50">
    <property type="entry name" value="Bacterial Pleckstrin homology domain"/>
    <property type="match status" value="1"/>
</dbReference>
<evidence type="ECO:0000259" key="1">
    <source>
        <dbReference type="Pfam" id="PF08000"/>
    </source>
</evidence>
<accession>A0ABX9KIP6</accession>
<dbReference type="InterPro" id="IPR037063">
    <property type="entry name" value="PHb_sf"/>
</dbReference>
<protein>
    <recommendedName>
        <fullName evidence="1">Bacterial Pleckstrin homology domain-containing protein</fullName>
    </recommendedName>
</protein>
<sequence>MAFFGKPKTEEEKNKKEEKKLYEEVGKYLLDGETIEKTFGIIDKAYLTNKRVIFKDKNLSFSDKTLEEMVFIPIKNIDSISIVKTSGIIAPHSVVIKCKGSSNSMRFGKEDSTVIDFVKAISRVTV</sequence>
<dbReference type="InterPro" id="IPR012544">
    <property type="entry name" value="PHb"/>
</dbReference>
<evidence type="ECO:0000313" key="3">
    <source>
        <dbReference type="Proteomes" id="UP000263486"/>
    </source>
</evidence>
<dbReference type="SUPFAM" id="SSF50729">
    <property type="entry name" value="PH domain-like"/>
    <property type="match status" value="1"/>
</dbReference>
<proteinExistence type="predicted"/>
<dbReference type="EMBL" id="QUAJ01000006">
    <property type="protein sequence ID" value="REI42099.1"/>
    <property type="molecule type" value="Genomic_DNA"/>
</dbReference>
<evidence type="ECO:0000313" key="2">
    <source>
        <dbReference type="EMBL" id="REI42099.1"/>
    </source>
</evidence>
<gene>
    <name evidence="2" type="ORF">DYH56_05100</name>
</gene>